<comment type="subcellular location">
    <subcellularLocation>
        <location evidence="1">Membrane</location>
    </subcellularLocation>
</comment>
<dbReference type="InterPro" id="IPR020590">
    <property type="entry name" value="Guanylate_kinase_CS"/>
</dbReference>
<dbReference type="PANTHER" id="PTHR23122">
    <property type="entry name" value="MEMBRANE-ASSOCIATED GUANYLATE KINASE MAGUK"/>
    <property type="match status" value="1"/>
</dbReference>
<dbReference type="Gene3D" id="2.30.42.10">
    <property type="match status" value="1"/>
</dbReference>
<organism evidence="11 12">
    <name type="scientific">Moschus moschiferus</name>
    <name type="common">Siberian musk deer</name>
    <name type="synonym">Moschus sibiricus</name>
    <dbReference type="NCBI Taxonomy" id="68415"/>
    <lineage>
        <taxon>Eukaryota</taxon>
        <taxon>Metazoa</taxon>
        <taxon>Chordata</taxon>
        <taxon>Craniata</taxon>
        <taxon>Vertebrata</taxon>
        <taxon>Euteleostomi</taxon>
        <taxon>Mammalia</taxon>
        <taxon>Eutheria</taxon>
        <taxon>Laurasiatheria</taxon>
        <taxon>Artiodactyla</taxon>
        <taxon>Ruminantia</taxon>
        <taxon>Pecora</taxon>
        <taxon>Moschidae</taxon>
        <taxon>Moschus</taxon>
    </lineage>
</organism>
<dbReference type="InterPro" id="IPR036892">
    <property type="entry name" value="L27_dom_sf"/>
</dbReference>
<dbReference type="SMART" id="SM00228">
    <property type="entry name" value="PDZ"/>
    <property type="match status" value="1"/>
</dbReference>
<dbReference type="PROSITE" id="PS51022">
    <property type="entry name" value="L27"/>
    <property type="match status" value="2"/>
</dbReference>
<dbReference type="PROSITE" id="PS50002">
    <property type="entry name" value="SH3"/>
    <property type="match status" value="1"/>
</dbReference>
<dbReference type="GO" id="GO:0098919">
    <property type="term" value="F:structural constituent of postsynaptic density"/>
    <property type="evidence" value="ECO:0007669"/>
    <property type="project" value="Ensembl"/>
</dbReference>
<keyword evidence="4" id="KW-0597">Phosphoprotein</keyword>
<dbReference type="GO" id="GO:0043198">
    <property type="term" value="C:dendritic shaft"/>
    <property type="evidence" value="ECO:0007669"/>
    <property type="project" value="Ensembl"/>
</dbReference>
<proteinExistence type="inferred from homology"/>
<dbReference type="Pfam" id="PF07653">
    <property type="entry name" value="SH3_2"/>
    <property type="match status" value="1"/>
</dbReference>
<feature type="domain" description="L27" evidence="10">
    <location>
        <begin position="83"/>
        <end position="141"/>
    </location>
</feature>
<dbReference type="CDD" id="cd12037">
    <property type="entry name" value="SH3_MPP2"/>
    <property type="match status" value="1"/>
</dbReference>
<feature type="domain" description="Guanylate kinase-like" evidence="8">
    <location>
        <begin position="373"/>
        <end position="560"/>
    </location>
</feature>
<dbReference type="Gene3D" id="2.30.30.40">
    <property type="entry name" value="SH3 Domains"/>
    <property type="match status" value="1"/>
</dbReference>
<dbReference type="Pfam" id="PF00595">
    <property type="entry name" value="PDZ"/>
    <property type="match status" value="1"/>
</dbReference>
<dbReference type="Pfam" id="PF02828">
    <property type="entry name" value="L27"/>
    <property type="match status" value="2"/>
</dbReference>
<dbReference type="GO" id="GO:0098839">
    <property type="term" value="C:postsynaptic density membrane"/>
    <property type="evidence" value="ECO:0007669"/>
    <property type="project" value="Ensembl"/>
</dbReference>
<dbReference type="GeneTree" id="ENSGT00940000155348"/>
<evidence type="ECO:0000313" key="12">
    <source>
        <dbReference type="Proteomes" id="UP000694544"/>
    </source>
</evidence>
<evidence type="ECO:0000259" key="9">
    <source>
        <dbReference type="PROSITE" id="PS50106"/>
    </source>
</evidence>
<dbReference type="CDD" id="cd10832">
    <property type="entry name" value="PDZ_MPP6-MPP2-like"/>
    <property type="match status" value="1"/>
</dbReference>
<evidence type="ECO:0000259" key="10">
    <source>
        <dbReference type="PROSITE" id="PS51022"/>
    </source>
</evidence>
<dbReference type="InterPro" id="IPR008145">
    <property type="entry name" value="GK/Ca_channel_bsu"/>
</dbReference>
<dbReference type="InterPro" id="IPR014775">
    <property type="entry name" value="L27_C"/>
</dbReference>
<dbReference type="AlphaFoldDB" id="A0A8C6E2W9"/>
<dbReference type="GO" id="GO:0060079">
    <property type="term" value="P:excitatory postsynaptic potential"/>
    <property type="evidence" value="ECO:0007669"/>
    <property type="project" value="Ensembl"/>
</dbReference>
<dbReference type="InterPro" id="IPR004172">
    <property type="entry name" value="L27_dom"/>
</dbReference>
<dbReference type="PROSITE" id="PS00856">
    <property type="entry name" value="GUANYLATE_KINASE_1"/>
    <property type="match status" value="1"/>
</dbReference>
<evidence type="ECO:0000259" key="7">
    <source>
        <dbReference type="PROSITE" id="PS50002"/>
    </source>
</evidence>
<dbReference type="SUPFAM" id="SSF50044">
    <property type="entry name" value="SH3-domain"/>
    <property type="match status" value="1"/>
</dbReference>
<evidence type="ECO:0000256" key="1">
    <source>
        <dbReference type="ARBA" id="ARBA00004370"/>
    </source>
</evidence>
<dbReference type="InterPro" id="IPR036034">
    <property type="entry name" value="PDZ_sf"/>
</dbReference>
<dbReference type="Proteomes" id="UP000694544">
    <property type="component" value="Unplaced"/>
</dbReference>
<feature type="domain" description="PDZ" evidence="9">
    <location>
        <begin position="163"/>
        <end position="242"/>
    </location>
</feature>
<name>A0A8C6E2W9_MOSMO</name>
<dbReference type="GO" id="GO:0032590">
    <property type="term" value="C:dendrite membrane"/>
    <property type="evidence" value="ECO:0007669"/>
    <property type="project" value="Ensembl"/>
</dbReference>
<evidence type="ECO:0000256" key="4">
    <source>
        <dbReference type="ARBA" id="ARBA00022553"/>
    </source>
</evidence>
<dbReference type="InterPro" id="IPR027417">
    <property type="entry name" value="P-loop_NTPase"/>
</dbReference>
<dbReference type="InterPro" id="IPR008144">
    <property type="entry name" value="Guanylate_kin-like_dom"/>
</dbReference>
<dbReference type="PROSITE" id="PS50052">
    <property type="entry name" value="GUANYLATE_KINASE_2"/>
    <property type="match status" value="1"/>
</dbReference>
<dbReference type="GO" id="GO:0098685">
    <property type="term" value="C:Schaffer collateral - CA1 synapse"/>
    <property type="evidence" value="ECO:0007669"/>
    <property type="project" value="Ensembl"/>
</dbReference>
<feature type="domain" description="L27" evidence="10">
    <location>
        <begin position="8"/>
        <end position="61"/>
    </location>
</feature>
<evidence type="ECO:0000256" key="2">
    <source>
        <dbReference type="ARBA" id="ARBA00007014"/>
    </source>
</evidence>
<dbReference type="SUPFAM" id="SSF52540">
    <property type="entry name" value="P-loop containing nucleoside triphosphate hydrolases"/>
    <property type="match status" value="1"/>
</dbReference>
<dbReference type="SUPFAM" id="SSF50156">
    <property type="entry name" value="PDZ domain-like"/>
    <property type="match status" value="1"/>
</dbReference>
<reference evidence="11" key="2">
    <citation type="submission" date="2025-09" db="UniProtKB">
        <authorList>
            <consortium name="Ensembl"/>
        </authorList>
    </citation>
    <scope>IDENTIFICATION</scope>
</reference>
<evidence type="ECO:0000256" key="6">
    <source>
        <dbReference type="PROSITE-ProRule" id="PRU00192"/>
    </source>
</evidence>
<dbReference type="FunFam" id="3.30.63.10:FF:000002">
    <property type="entry name" value="Guanylate kinase 1"/>
    <property type="match status" value="1"/>
</dbReference>
<evidence type="ECO:0000256" key="5">
    <source>
        <dbReference type="ARBA" id="ARBA00023136"/>
    </source>
</evidence>
<dbReference type="SMART" id="SM00569">
    <property type="entry name" value="L27"/>
    <property type="match status" value="2"/>
</dbReference>
<evidence type="ECO:0000313" key="11">
    <source>
        <dbReference type="Ensembl" id="ENSMMSP00000025051.1"/>
    </source>
</evidence>
<dbReference type="PROSITE" id="PS50106">
    <property type="entry name" value="PDZ"/>
    <property type="match status" value="1"/>
</dbReference>
<dbReference type="SUPFAM" id="SSF101288">
    <property type="entry name" value="L27 domain"/>
    <property type="match status" value="1"/>
</dbReference>
<dbReference type="FunFam" id="3.40.50.300:FF:000146">
    <property type="entry name" value="MAGUK p55 subfamily member 6 isoform X1"/>
    <property type="match status" value="1"/>
</dbReference>
<dbReference type="InterPro" id="IPR050716">
    <property type="entry name" value="MAGUK"/>
</dbReference>
<accession>A0A8C6E2W9</accession>
<dbReference type="InterPro" id="IPR001452">
    <property type="entry name" value="SH3_domain"/>
</dbReference>
<dbReference type="SMART" id="SM00072">
    <property type="entry name" value="GuKc"/>
    <property type="match status" value="1"/>
</dbReference>
<reference evidence="11" key="1">
    <citation type="submission" date="2025-08" db="UniProtKB">
        <authorList>
            <consortium name="Ensembl"/>
        </authorList>
    </citation>
    <scope>IDENTIFICATION</scope>
</reference>
<feature type="domain" description="SH3" evidence="7">
    <location>
        <begin position="248"/>
        <end position="316"/>
    </location>
</feature>
<dbReference type="GO" id="GO:0044325">
    <property type="term" value="F:transmembrane transporter binding"/>
    <property type="evidence" value="ECO:0007669"/>
    <property type="project" value="Ensembl"/>
</dbReference>
<dbReference type="Gene3D" id="1.10.287.650">
    <property type="entry name" value="L27 domain"/>
    <property type="match status" value="1"/>
</dbReference>
<gene>
    <name evidence="11" type="primary">MPP2</name>
</gene>
<evidence type="ECO:0000259" key="8">
    <source>
        <dbReference type="PROSITE" id="PS50052"/>
    </source>
</evidence>
<dbReference type="GO" id="GO:0043197">
    <property type="term" value="C:dendritic spine"/>
    <property type="evidence" value="ECO:0007669"/>
    <property type="project" value="Ensembl"/>
</dbReference>
<keyword evidence="3 6" id="KW-0728">SH3 domain</keyword>
<evidence type="ECO:0000256" key="3">
    <source>
        <dbReference type="ARBA" id="ARBA00022443"/>
    </source>
</evidence>
<dbReference type="InterPro" id="IPR036028">
    <property type="entry name" value="SH3-like_dom_sf"/>
</dbReference>
<protein>
    <submittedName>
        <fullName evidence="11">MAGUK p55 scaffold protein 2</fullName>
    </submittedName>
</protein>
<dbReference type="InterPro" id="IPR035602">
    <property type="entry name" value="MPP2_SH3"/>
</dbReference>
<dbReference type="Ensembl" id="ENSMMST00000027666.1">
    <property type="protein sequence ID" value="ENSMMSP00000025051.1"/>
    <property type="gene ID" value="ENSMMSG00000018733.1"/>
</dbReference>
<dbReference type="InterPro" id="IPR001478">
    <property type="entry name" value="PDZ"/>
</dbReference>
<dbReference type="FunFam" id="2.30.30.40:FF:000069">
    <property type="entry name" value="MAGUK p55 subfamily member 6"/>
    <property type="match status" value="1"/>
</dbReference>
<keyword evidence="5" id="KW-0472">Membrane</keyword>
<sequence>MPVAATNSETAMQQVLDNLGSLPNATGAAELDLIFLRGIMESPIVRSLAKVIMVLFMYQISFVLRRCMLKYFGAHERLEETKLEAVRDNNLELVQEILRDLAQLAEQSSTAAELARILQEPHFQSLLETHDSVASKTYETPPPSPGLDPTFSNQPVPPDAVRMVGIRKTAGEHLGVTFRVEGGELVIARILHGGMVAQQGLLHVGDIIKEVNGQPVGSDPRALQELLRSASGSVILKILPSYQEPHLPRQVFVKCHFDYDPTRDSLIPCKEAGLRFSAGDLLQIVNQDDANWWQACHVEGGSAGLIPSQLLEEKRKAFVKRDLELTPTSGTLCGSLSGKKKKRMMYLTTKNAEFDRHELLIYEEVARMPPFRRKTLVLIGAQGVGRRSLKNKLIMWDPDRYGTTVPYTSRRPKDSEREGQGYSFVSRVEMEADIRAGRYLEHGEYEGNLYGTRIDSIRGVVAAGRVCVLDVNPQAVKVLRTAEFVPYVVFIEAPDFETLRAMNRAALESGVSTKQLTEADLRRTVEESSRIQRGYGHYFDLCLVNSNLERTFRELQAAMEKLRTEPQWVPVSWVY</sequence>
<dbReference type="CDD" id="cd00071">
    <property type="entry name" value="GMPK"/>
    <property type="match status" value="1"/>
</dbReference>
<comment type="similarity">
    <text evidence="2">Belongs to the MAGUK family.</text>
</comment>
<dbReference type="FunFam" id="2.30.42.10:FF:000047">
    <property type="entry name" value="MAGUK p55 subfamily member 6"/>
    <property type="match status" value="1"/>
</dbReference>
<dbReference type="GO" id="GO:0098978">
    <property type="term" value="C:glutamatergic synapse"/>
    <property type="evidence" value="ECO:0007669"/>
    <property type="project" value="Ensembl"/>
</dbReference>
<keyword evidence="12" id="KW-1185">Reference proteome</keyword>
<dbReference type="GO" id="GO:0060291">
    <property type="term" value="P:long-term synaptic potentiation"/>
    <property type="evidence" value="ECO:0007669"/>
    <property type="project" value="Ensembl"/>
</dbReference>
<dbReference type="SMART" id="SM00326">
    <property type="entry name" value="SH3"/>
    <property type="match status" value="1"/>
</dbReference>
<dbReference type="Pfam" id="PF00625">
    <property type="entry name" value="Guanylate_kin"/>
    <property type="match status" value="1"/>
</dbReference>
<dbReference type="Gene3D" id="3.40.50.300">
    <property type="entry name" value="P-loop containing nucleotide triphosphate hydrolases"/>
    <property type="match status" value="1"/>
</dbReference>